<proteinExistence type="inferred from homology"/>
<comment type="similarity">
    <text evidence="1">Belongs to the aldolase LacD family.</text>
</comment>
<evidence type="ECO:0000256" key="1">
    <source>
        <dbReference type="ARBA" id="ARBA00008679"/>
    </source>
</evidence>
<evidence type="ECO:0000313" key="4">
    <source>
        <dbReference type="Proteomes" id="UP001299970"/>
    </source>
</evidence>
<dbReference type="Pfam" id="PF01791">
    <property type="entry name" value="DeoC"/>
    <property type="match status" value="1"/>
</dbReference>
<dbReference type="InterPro" id="IPR013785">
    <property type="entry name" value="Aldolase_TIM"/>
</dbReference>
<dbReference type="InterPro" id="IPR050552">
    <property type="entry name" value="LacD_aldolase"/>
</dbReference>
<evidence type="ECO:0008006" key="5">
    <source>
        <dbReference type="Google" id="ProtNLM"/>
    </source>
</evidence>
<dbReference type="SUPFAM" id="SSF51569">
    <property type="entry name" value="Aldolase"/>
    <property type="match status" value="1"/>
</dbReference>
<gene>
    <name evidence="3" type="ORF">MMF94_40830</name>
</gene>
<protein>
    <recommendedName>
        <fullName evidence="5">Sulfofructosephosphate aldolase</fullName>
    </recommendedName>
</protein>
<organism evidence="3 4">
    <name type="scientific">Pseudonocardia alaniniphila</name>
    <dbReference type="NCBI Taxonomy" id="75291"/>
    <lineage>
        <taxon>Bacteria</taxon>
        <taxon>Bacillati</taxon>
        <taxon>Actinomycetota</taxon>
        <taxon>Actinomycetes</taxon>
        <taxon>Pseudonocardiales</taxon>
        <taxon>Pseudonocardiaceae</taxon>
        <taxon>Pseudonocardia</taxon>
    </lineage>
</organism>
<dbReference type="PANTHER" id="PTHR39340:SF1">
    <property type="entry name" value="SULFOFRUCTOSEPHOSPHATE ALDOLASE"/>
    <property type="match status" value="1"/>
</dbReference>
<evidence type="ECO:0000256" key="2">
    <source>
        <dbReference type="ARBA" id="ARBA00023239"/>
    </source>
</evidence>
<dbReference type="Gene3D" id="3.20.20.70">
    <property type="entry name" value="Aldolase class I"/>
    <property type="match status" value="1"/>
</dbReference>
<sequence>MTADSTTGPSLDPLTDRRGGFSMVALDQRESLRAMMAPVMSGPVGDESLVEFKTLATAILSPRASAVLLDRAYGLPAAAARAPGCGLVLAADVLQQEPGGPVVGATLDEGVTAELAAQLRPDALKMLVPWTPATRSGAVDLAERFMRLCRTLGLPGIVEGVVRPPDISSWSDADRDAAIVRAAEDLAVVGPTLYKAEVPGYGASPAEAITATARRITEVLDCPWVVLSSGVAAERFAAAVQACRQGGASGFLAGRAVWADAVTAPDPAEFLRTESLRRLDALDAVGVSTP</sequence>
<name>A0ABS9TU26_9PSEU</name>
<dbReference type="RefSeq" id="WP_241042868.1">
    <property type="nucleotide sequence ID" value="NZ_BAAAJF010000043.1"/>
</dbReference>
<keyword evidence="4" id="KW-1185">Reference proteome</keyword>
<dbReference type="EMBL" id="JAKXMK010000055">
    <property type="protein sequence ID" value="MCH6172064.1"/>
    <property type="molecule type" value="Genomic_DNA"/>
</dbReference>
<accession>A0ABS9TU26</accession>
<dbReference type="InterPro" id="IPR002915">
    <property type="entry name" value="DeoC/FbaB/LacD_aldolase"/>
</dbReference>
<dbReference type="Proteomes" id="UP001299970">
    <property type="component" value="Unassembled WGS sequence"/>
</dbReference>
<dbReference type="PANTHER" id="PTHR39340">
    <property type="entry name" value="SULFOFRUCTOSEPHOSPHATE ALDOLASE"/>
    <property type="match status" value="1"/>
</dbReference>
<reference evidence="3 4" key="1">
    <citation type="submission" date="2022-03" db="EMBL/GenBank/DDBJ databases">
        <title>Pseudonocardia alaer sp. nov., a novel actinomycete isolated from reed forest soil.</title>
        <authorList>
            <person name="Wang L."/>
        </authorList>
    </citation>
    <scope>NUCLEOTIDE SEQUENCE [LARGE SCALE GENOMIC DNA]</scope>
    <source>
        <strain evidence="3 4">Y-16303</strain>
    </source>
</reference>
<comment type="caution">
    <text evidence="3">The sequence shown here is derived from an EMBL/GenBank/DDBJ whole genome shotgun (WGS) entry which is preliminary data.</text>
</comment>
<evidence type="ECO:0000313" key="3">
    <source>
        <dbReference type="EMBL" id="MCH6172064.1"/>
    </source>
</evidence>
<keyword evidence="2" id="KW-0456">Lyase</keyword>
<dbReference type="SMART" id="SM01133">
    <property type="entry name" value="DeoC"/>
    <property type="match status" value="1"/>
</dbReference>